<evidence type="ECO:0000313" key="10">
    <source>
        <dbReference type="EMBL" id="UYP47850.1"/>
    </source>
</evidence>
<dbReference type="EMBL" id="CP104013">
    <property type="protein sequence ID" value="UYP47850.1"/>
    <property type="molecule type" value="Genomic_DNA"/>
</dbReference>
<keyword evidence="11" id="KW-1185">Reference proteome</keyword>
<feature type="domain" description="V-ATPase proteolipid subunit C-like" evidence="9">
    <location>
        <begin position="69"/>
        <end position="128"/>
    </location>
</feature>
<evidence type="ECO:0000256" key="1">
    <source>
        <dbReference type="ARBA" id="ARBA00004141"/>
    </source>
</evidence>
<dbReference type="Gene3D" id="1.20.120.610">
    <property type="entry name" value="lithium bound rotor ring of v- atpase"/>
    <property type="match status" value="1"/>
</dbReference>
<evidence type="ECO:0000256" key="6">
    <source>
        <dbReference type="ARBA" id="ARBA00023065"/>
    </source>
</evidence>
<keyword evidence="6 8" id="KW-0406">Ion transport</keyword>
<feature type="transmembrane region" description="Helical" evidence="8">
    <location>
        <begin position="107"/>
        <end position="129"/>
    </location>
</feature>
<dbReference type="PANTHER" id="PTHR10263">
    <property type="entry name" value="V-TYPE PROTON ATPASE PROTEOLIPID SUBUNIT"/>
    <property type="match status" value="1"/>
</dbReference>
<dbReference type="Proteomes" id="UP001208689">
    <property type="component" value="Chromosome"/>
</dbReference>
<feature type="transmembrane region" description="Helical" evidence="8">
    <location>
        <begin position="20"/>
        <end position="43"/>
    </location>
</feature>
<keyword evidence="7 8" id="KW-0472">Membrane</keyword>
<proteinExistence type="inferred from homology"/>
<dbReference type="InterPro" id="IPR000245">
    <property type="entry name" value="ATPase_proteolipid_csu"/>
</dbReference>
<keyword evidence="4 8" id="KW-0812">Transmembrane</keyword>
<evidence type="ECO:0000256" key="8">
    <source>
        <dbReference type="RuleBase" id="RU363060"/>
    </source>
</evidence>
<comment type="similarity">
    <text evidence="2 8">Belongs to the V-ATPase proteolipid subunit family.</text>
</comment>
<evidence type="ECO:0000259" key="9">
    <source>
        <dbReference type="Pfam" id="PF00137"/>
    </source>
</evidence>
<dbReference type="InterPro" id="IPR002379">
    <property type="entry name" value="ATPase_proteolipid_c-like_dom"/>
</dbReference>
<evidence type="ECO:0000256" key="7">
    <source>
        <dbReference type="ARBA" id="ARBA00023136"/>
    </source>
</evidence>
<feature type="transmembrane region" description="Helical" evidence="8">
    <location>
        <begin position="63"/>
        <end position="86"/>
    </location>
</feature>
<dbReference type="SUPFAM" id="SSF81333">
    <property type="entry name" value="F1F0 ATP synthase subunit C"/>
    <property type="match status" value="1"/>
</dbReference>
<sequence>MYFLNDLSEGVVFTRAKQKFYTLLVLFQFILAITVYFSVNAILAVAQEGTTEVVNPSTNEYDVGMWLALSAAIAVGLSGLGAGYAIKTTGTAAISVLAERPEEFMKGFLVVALGEALAIYGLIVAILLWNKIPN</sequence>
<evidence type="ECO:0000313" key="11">
    <source>
        <dbReference type="Proteomes" id="UP001208689"/>
    </source>
</evidence>
<keyword evidence="3 8" id="KW-0813">Transport</keyword>
<dbReference type="InterPro" id="IPR035921">
    <property type="entry name" value="F/V-ATP_Csub_sf"/>
</dbReference>
<evidence type="ECO:0000256" key="5">
    <source>
        <dbReference type="ARBA" id="ARBA00022989"/>
    </source>
</evidence>
<evidence type="ECO:0000256" key="2">
    <source>
        <dbReference type="ARBA" id="ARBA00007296"/>
    </source>
</evidence>
<dbReference type="CDD" id="cd18120">
    <property type="entry name" value="ATP-synt_Vo_Ao_c"/>
    <property type="match status" value="1"/>
</dbReference>
<dbReference type="Pfam" id="PF00137">
    <property type="entry name" value="ATP-synt_C"/>
    <property type="match status" value="1"/>
</dbReference>
<keyword evidence="5 8" id="KW-1133">Transmembrane helix</keyword>
<evidence type="ECO:0000256" key="3">
    <source>
        <dbReference type="ARBA" id="ARBA00022448"/>
    </source>
</evidence>
<name>A0ABY6HWH8_9ARCH</name>
<comment type="subcellular location">
    <subcellularLocation>
        <location evidence="1">Membrane</location>
        <topology evidence="1">Multi-pass membrane protein</topology>
    </subcellularLocation>
</comment>
<evidence type="ECO:0000256" key="4">
    <source>
        <dbReference type="ARBA" id="ARBA00022692"/>
    </source>
</evidence>
<organism evidence="10 11">
    <name type="scientific">Candidatus Lokiarchaeum ossiferum</name>
    <dbReference type="NCBI Taxonomy" id="2951803"/>
    <lineage>
        <taxon>Archaea</taxon>
        <taxon>Promethearchaeati</taxon>
        <taxon>Promethearchaeota</taxon>
        <taxon>Promethearchaeia</taxon>
        <taxon>Promethearchaeales</taxon>
        <taxon>Promethearchaeaceae</taxon>
        <taxon>Candidatus Lokiarchaeum</taxon>
    </lineage>
</organism>
<accession>A0ABY6HWH8</accession>
<protein>
    <submittedName>
        <fullName evidence="10">ATP synthase subunit c</fullName>
    </submittedName>
</protein>
<reference evidence="10" key="1">
    <citation type="submission" date="2022-09" db="EMBL/GenBank/DDBJ databases">
        <title>Actin cytoskeleton and complex cell architecture in an #Asgard archaeon.</title>
        <authorList>
            <person name="Ponce Toledo R.I."/>
            <person name="Schleper C."/>
            <person name="Rodrigues Oliveira T."/>
            <person name="Wollweber F."/>
            <person name="Xu J."/>
            <person name="Rittmann S."/>
            <person name="Klingl A."/>
            <person name="Pilhofer M."/>
        </authorList>
    </citation>
    <scope>NUCLEOTIDE SEQUENCE</scope>
    <source>
        <strain evidence="10">B-35</strain>
    </source>
</reference>
<dbReference type="PRINTS" id="PR00122">
    <property type="entry name" value="VACATPASE"/>
</dbReference>
<gene>
    <name evidence="10" type="ORF">NEF87_004135</name>
</gene>